<evidence type="ECO:0000313" key="4">
    <source>
        <dbReference type="Proteomes" id="UP000249334"/>
    </source>
</evidence>
<sequence length="345" mass="35578">MQSRTVRRLILGAALGAAGAIAFSAPAHADDSQQPGGVLDTVVEVVDQVRPEPTKAPEPEHTSEPEPEPTKETEAPAEPEPEPQSEHGEEPADEPADETTPAPDKPATPVVIDVPPVEVPVDVPPVVVDPPIVDVPPVVVDLPPVVDVPPVVVPPVVVPVPAVPVPTVPTPAPVVTPTPTQPTPVDAPTTVDPPAEQPLPAPVVEVPALPVVGPVASGTVLPGLPPWTASPEHPDREPQCTGDRDDQAAPDHGRGVVRTITDRRSGRPSADRKPAPPVKPCPTPAPPTDRAIGATATVGHVGAHSEPYAATTTGIVWPALQRLTQLRARGDLPAGRDEHIEPGPA</sequence>
<keyword evidence="2" id="KW-0732">Signal</keyword>
<name>A0ABX9CAM0_9ACTN</name>
<feature type="compositionally biased region" description="Pro residues" evidence="1">
    <location>
        <begin position="275"/>
        <end position="287"/>
    </location>
</feature>
<evidence type="ECO:0000313" key="3">
    <source>
        <dbReference type="EMBL" id="RAN92684.1"/>
    </source>
</evidence>
<feature type="compositionally biased region" description="Basic and acidic residues" evidence="1">
    <location>
        <begin position="232"/>
        <end position="274"/>
    </location>
</feature>
<keyword evidence="4" id="KW-1185">Reference proteome</keyword>
<comment type="caution">
    <text evidence="3">The sequence shown here is derived from an EMBL/GenBank/DDBJ whole genome shotgun (WGS) entry which is preliminary data.</text>
</comment>
<dbReference type="EMBL" id="PXXW01000055">
    <property type="protein sequence ID" value="RAN92684.1"/>
    <property type="molecule type" value="Genomic_DNA"/>
</dbReference>
<evidence type="ECO:0000256" key="2">
    <source>
        <dbReference type="SAM" id="SignalP"/>
    </source>
</evidence>
<feature type="compositionally biased region" description="Basic and acidic residues" evidence="1">
    <location>
        <begin position="47"/>
        <end position="74"/>
    </location>
</feature>
<dbReference type="GO" id="GO:0003743">
    <property type="term" value="F:translation initiation factor activity"/>
    <property type="evidence" value="ECO:0007669"/>
    <property type="project" value="UniProtKB-KW"/>
</dbReference>
<reference evidence="3 4" key="1">
    <citation type="submission" date="2018-03" db="EMBL/GenBank/DDBJ databases">
        <title>Genomic framework for the identification of Micromonospora saelicesensis and Micromonospora noduli.</title>
        <authorList>
            <person name="Riesco R."/>
            <person name="Trujillo M.E."/>
        </authorList>
    </citation>
    <scope>NUCLEOTIDE SEQUENCE [LARGE SCALE GENOMIC DNA]</scope>
    <source>
        <strain evidence="3 4">GAR05</strain>
    </source>
</reference>
<proteinExistence type="predicted"/>
<feature type="region of interest" description="Disordered" evidence="1">
    <location>
        <begin position="222"/>
        <end position="291"/>
    </location>
</feature>
<organism evidence="3 4">
    <name type="scientific">Micromonospora saelicesensis</name>
    <dbReference type="NCBI Taxonomy" id="285676"/>
    <lineage>
        <taxon>Bacteria</taxon>
        <taxon>Bacillati</taxon>
        <taxon>Actinomycetota</taxon>
        <taxon>Actinomycetes</taxon>
        <taxon>Micromonosporales</taxon>
        <taxon>Micromonosporaceae</taxon>
        <taxon>Micromonospora</taxon>
    </lineage>
</organism>
<keyword evidence="3" id="KW-0648">Protein biosynthesis</keyword>
<feature type="compositionally biased region" description="Low complexity" evidence="1">
    <location>
        <begin position="183"/>
        <end position="194"/>
    </location>
</feature>
<protein>
    <submittedName>
        <fullName evidence="3">Translation initiation factor IF-2</fullName>
    </submittedName>
</protein>
<dbReference type="PROSITE" id="PS51318">
    <property type="entry name" value="TAT"/>
    <property type="match status" value="1"/>
</dbReference>
<accession>A0ABX9CAM0</accession>
<feature type="chain" id="PRO_5045541596" evidence="2">
    <location>
        <begin position="30"/>
        <end position="345"/>
    </location>
</feature>
<keyword evidence="3" id="KW-0396">Initiation factor</keyword>
<feature type="region of interest" description="Disordered" evidence="1">
    <location>
        <begin position="174"/>
        <end position="198"/>
    </location>
</feature>
<feature type="region of interest" description="Disordered" evidence="1">
    <location>
        <begin position="27"/>
        <end position="111"/>
    </location>
</feature>
<dbReference type="InterPro" id="IPR006311">
    <property type="entry name" value="TAT_signal"/>
</dbReference>
<feature type="signal peptide" evidence="2">
    <location>
        <begin position="1"/>
        <end position="29"/>
    </location>
</feature>
<dbReference type="RefSeq" id="WP_146755554.1">
    <property type="nucleotide sequence ID" value="NZ_PXXW01000055.1"/>
</dbReference>
<gene>
    <name evidence="3" type="ORF">GAR05_06176</name>
</gene>
<evidence type="ECO:0000256" key="1">
    <source>
        <dbReference type="SAM" id="MobiDB-lite"/>
    </source>
</evidence>
<dbReference type="Proteomes" id="UP000249334">
    <property type="component" value="Unassembled WGS sequence"/>
</dbReference>
<dbReference type="PRINTS" id="PR01217">
    <property type="entry name" value="PRICHEXTENSN"/>
</dbReference>